<dbReference type="InterPro" id="IPR037523">
    <property type="entry name" value="VOC_core"/>
</dbReference>
<dbReference type="EMBL" id="JASVDS010000002">
    <property type="protein sequence ID" value="MDL5031516.1"/>
    <property type="molecule type" value="Genomic_DNA"/>
</dbReference>
<dbReference type="PANTHER" id="PTHR34109:SF1">
    <property type="entry name" value="VOC DOMAIN-CONTAINING PROTEIN"/>
    <property type="match status" value="1"/>
</dbReference>
<dbReference type="PANTHER" id="PTHR34109">
    <property type="entry name" value="BNAUNNG04460D PROTEIN-RELATED"/>
    <property type="match status" value="1"/>
</dbReference>
<protein>
    <submittedName>
        <fullName evidence="2">VOC family protein</fullName>
    </submittedName>
</protein>
<dbReference type="Gene3D" id="3.30.720.110">
    <property type="match status" value="1"/>
</dbReference>
<proteinExistence type="predicted"/>
<dbReference type="SUPFAM" id="SSF54593">
    <property type="entry name" value="Glyoxalase/Bleomycin resistance protein/Dihydroxybiphenyl dioxygenase"/>
    <property type="match status" value="1"/>
</dbReference>
<organism evidence="2 3">
    <name type="scientific">Roseateles subflavus</name>
    <dbReference type="NCBI Taxonomy" id="3053353"/>
    <lineage>
        <taxon>Bacteria</taxon>
        <taxon>Pseudomonadati</taxon>
        <taxon>Pseudomonadota</taxon>
        <taxon>Betaproteobacteria</taxon>
        <taxon>Burkholderiales</taxon>
        <taxon>Sphaerotilaceae</taxon>
        <taxon>Roseateles</taxon>
    </lineage>
</organism>
<keyword evidence="3" id="KW-1185">Reference proteome</keyword>
<feature type="domain" description="VOC" evidence="1">
    <location>
        <begin position="7"/>
        <end position="144"/>
    </location>
</feature>
<dbReference type="RefSeq" id="WP_285981645.1">
    <property type="nucleotide sequence ID" value="NZ_JASVDS010000002.1"/>
</dbReference>
<dbReference type="Pfam" id="PF00903">
    <property type="entry name" value="Glyoxalase"/>
    <property type="match status" value="1"/>
</dbReference>
<accession>A0ABT7LF85</accession>
<comment type="caution">
    <text evidence="2">The sequence shown here is derived from an EMBL/GenBank/DDBJ whole genome shotgun (WGS) entry which is preliminary data.</text>
</comment>
<dbReference type="Gene3D" id="3.30.720.120">
    <property type="match status" value="1"/>
</dbReference>
<dbReference type="PROSITE" id="PS51819">
    <property type="entry name" value="VOC"/>
    <property type="match status" value="1"/>
</dbReference>
<evidence type="ECO:0000313" key="2">
    <source>
        <dbReference type="EMBL" id="MDL5031516.1"/>
    </source>
</evidence>
<dbReference type="InterPro" id="IPR029068">
    <property type="entry name" value="Glyas_Bleomycin-R_OHBP_Dase"/>
</dbReference>
<dbReference type="Proteomes" id="UP001238603">
    <property type="component" value="Unassembled WGS sequence"/>
</dbReference>
<gene>
    <name evidence="2" type="ORF">QRD43_06305</name>
</gene>
<evidence type="ECO:0000259" key="1">
    <source>
        <dbReference type="PROSITE" id="PS51819"/>
    </source>
</evidence>
<evidence type="ECO:0000313" key="3">
    <source>
        <dbReference type="Proteomes" id="UP001238603"/>
    </source>
</evidence>
<dbReference type="InterPro" id="IPR004360">
    <property type="entry name" value="Glyas_Fos-R_dOase_dom"/>
</dbReference>
<reference evidence="2 3" key="1">
    <citation type="submission" date="2023-06" db="EMBL/GenBank/DDBJ databases">
        <title>Pelomonas sp. APW6 16S ribosomal RNA gene genome sequencing and assembly.</title>
        <authorList>
            <person name="Woo H."/>
        </authorList>
    </citation>
    <scope>NUCLEOTIDE SEQUENCE [LARGE SCALE GENOMIC DNA]</scope>
    <source>
        <strain evidence="2 3">APW6</strain>
    </source>
</reference>
<sequence>MKAPPQGWPRIASSLFYNDANTAIAWLVRAFGFTVQLKVDGPDGTVLHSQLSYGEGLIMVGEGRADRTQRFGIPLRSPLACDGTNTQALMVYVDDAEAHCARARAEGARIVMEPAVQDYGPGYWADRCYGALDLDGHLWWFCERVRDPA</sequence>
<name>A0ABT7LF85_9BURK</name>